<dbReference type="InterPro" id="IPR013785">
    <property type="entry name" value="Aldolase_TIM"/>
</dbReference>
<evidence type="ECO:0000256" key="4">
    <source>
        <dbReference type="ARBA" id="ARBA00013457"/>
    </source>
</evidence>
<evidence type="ECO:0000256" key="9">
    <source>
        <dbReference type="ARBA" id="ARBA00023002"/>
    </source>
</evidence>
<protein>
    <recommendedName>
        <fullName evidence="4">Probable nitronate monooxygenase</fullName>
    </recommendedName>
    <alternativeName>
        <fullName evidence="11">Propionate 3-nitronate monooxygenase</fullName>
    </alternativeName>
</protein>
<dbReference type="Pfam" id="PF03060">
    <property type="entry name" value="NMO"/>
    <property type="match status" value="1"/>
</dbReference>
<organism evidence="14 15">
    <name type="scientific">Streptomyces clavuligerus</name>
    <dbReference type="NCBI Taxonomy" id="1901"/>
    <lineage>
        <taxon>Bacteria</taxon>
        <taxon>Bacillati</taxon>
        <taxon>Actinomycetota</taxon>
        <taxon>Actinomycetes</taxon>
        <taxon>Kitasatosporales</taxon>
        <taxon>Streptomycetaceae</taxon>
        <taxon>Streptomyces</taxon>
    </lineage>
</organism>
<keyword evidence="8" id="KW-0547">Nucleotide-binding</keyword>
<evidence type="ECO:0000256" key="13">
    <source>
        <dbReference type="SAM" id="MobiDB-lite"/>
    </source>
</evidence>
<keyword evidence="7" id="KW-0288">FMN</keyword>
<dbReference type="EMBL" id="CM000913">
    <property type="protein sequence ID" value="EFG06802.1"/>
    <property type="molecule type" value="Genomic_DNA"/>
</dbReference>
<evidence type="ECO:0000256" key="3">
    <source>
        <dbReference type="ARBA" id="ARBA00009881"/>
    </source>
</evidence>
<dbReference type="Gene3D" id="3.20.20.70">
    <property type="entry name" value="Aldolase class I"/>
    <property type="match status" value="1"/>
</dbReference>
<accession>E2Q349</accession>
<evidence type="ECO:0000256" key="8">
    <source>
        <dbReference type="ARBA" id="ARBA00022741"/>
    </source>
</evidence>
<evidence type="ECO:0000256" key="2">
    <source>
        <dbReference type="ARBA" id="ARBA00003535"/>
    </source>
</evidence>
<evidence type="ECO:0000256" key="1">
    <source>
        <dbReference type="ARBA" id="ARBA00001917"/>
    </source>
</evidence>
<dbReference type="GO" id="GO:0009636">
    <property type="term" value="P:response to toxic substance"/>
    <property type="evidence" value="ECO:0007669"/>
    <property type="project" value="UniProtKB-KW"/>
</dbReference>
<name>E2Q349_STRCL</name>
<evidence type="ECO:0000313" key="15">
    <source>
        <dbReference type="Proteomes" id="UP000002357"/>
    </source>
</evidence>
<feature type="region of interest" description="Disordered" evidence="13">
    <location>
        <begin position="438"/>
        <end position="491"/>
    </location>
</feature>
<comment type="cofactor">
    <cofactor evidence="1">
        <name>FMN</name>
        <dbReference type="ChEBI" id="CHEBI:58210"/>
    </cofactor>
</comment>
<keyword evidence="9" id="KW-0560">Oxidoreductase</keyword>
<evidence type="ECO:0000256" key="12">
    <source>
        <dbReference type="ARBA" id="ARBA00049401"/>
    </source>
</evidence>
<dbReference type="CDD" id="cd04730">
    <property type="entry name" value="NPD_like"/>
    <property type="match status" value="1"/>
</dbReference>
<evidence type="ECO:0000256" key="11">
    <source>
        <dbReference type="ARBA" id="ARBA00031155"/>
    </source>
</evidence>
<comment type="similarity">
    <text evidence="3">Belongs to the nitronate monooxygenase family. NMO class I subfamily.</text>
</comment>
<dbReference type="AlphaFoldDB" id="E2Q349"/>
<proteinExistence type="inferred from homology"/>
<comment type="catalytic activity">
    <reaction evidence="12">
        <text>3 propionate 3-nitronate + 3 O2 + H2O = 3 3-oxopropanoate + 2 nitrate + nitrite + H2O2 + 3 H(+)</text>
        <dbReference type="Rhea" id="RHEA:57332"/>
        <dbReference type="ChEBI" id="CHEBI:15377"/>
        <dbReference type="ChEBI" id="CHEBI:15378"/>
        <dbReference type="ChEBI" id="CHEBI:15379"/>
        <dbReference type="ChEBI" id="CHEBI:16240"/>
        <dbReference type="ChEBI" id="CHEBI:16301"/>
        <dbReference type="ChEBI" id="CHEBI:17632"/>
        <dbReference type="ChEBI" id="CHEBI:33190"/>
        <dbReference type="ChEBI" id="CHEBI:136067"/>
    </reaction>
</comment>
<keyword evidence="15" id="KW-1185">Reference proteome</keyword>
<dbReference type="GO" id="GO:0051213">
    <property type="term" value="F:dioxygenase activity"/>
    <property type="evidence" value="ECO:0007669"/>
    <property type="project" value="UniProtKB-KW"/>
</dbReference>
<dbReference type="FunFam" id="3.20.20.70:FF:000154">
    <property type="entry name" value="Probable nitronate monooxygenase"/>
    <property type="match status" value="1"/>
</dbReference>
<evidence type="ECO:0000313" key="14">
    <source>
        <dbReference type="EMBL" id="EFG06802.1"/>
    </source>
</evidence>
<dbReference type="GO" id="GO:0018580">
    <property type="term" value="F:nitronate monooxygenase activity"/>
    <property type="evidence" value="ECO:0007669"/>
    <property type="project" value="InterPro"/>
</dbReference>
<reference evidence="14 15" key="1">
    <citation type="journal article" date="2010" name="Genome Biol. Evol.">
        <title>The sequence of a 1.8-mb bacterial linear plasmid reveals a rich evolutionary reservoir of secondary metabolic pathways.</title>
        <authorList>
            <person name="Medema M.H."/>
            <person name="Trefzer A."/>
            <person name="Kovalchuk A."/>
            <person name="van den Berg M."/>
            <person name="Mueller U."/>
            <person name="Heijne W."/>
            <person name="Wu L."/>
            <person name="Alam M.T."/>
            <person name="Ronning C.M."/>
            <person name="Nierman W.C."/>
            <person name="Bovenberg R.A.L."/>
            <person name="Breitling R."/>
            <person name="Takano E."/>
        </authorList>
    </citation>
    <scope>NUCLEOTIDE SEQUENCE [LARGE SCALE GENOMIC DNA]</scope>
    <source>
        <strain evidence="15">ATCC 27064 / DSM 738 / JCM 4710 / NBRC 13307 / NCIMB 12785 / NRRL 3585 / VKM Ac-602</strain>
    </source>
</reference>
<dbReference type="GO" id="GO:0000166">
    <property type="term" value="F:nucleotide binding"/>
    <property type="evidence" value="ECO:0007669"/>
    <property type="project" value="UniProtKB-KW"/>
</dbReference>
<dbReference type="eggNOG" id="COG2070">
    <property type="taxonomic scope" value="Bacteria"/>
</dbReference>
<dbReference type="InterPro" id="IPR004136">
    <property type="entry name" value="NMO"/>
</dbReference>
<keyword evidence="5" id="KW-0216">Detoxification</keyword>
<sequence>MGPSLRNLRNGGPAAFPGPLRNGGPAAFPGPLRNGGPAAFSVFFAFSAFFGPGFRAVAPGRVPGGARFGGVRAACDDAGMSSVLTDLSRYPIVQAPMAGGASCPQLAAAVGEAGGLGFLAAGYKTAGGMYQEIKQIRGLTDRPFGVNLFMPQPATADPSAVEVYSQQLAGEVSWYETPLGDPESGGDDGYEAKLAILRDDPVPVVSFTFGCPEPEVLASFARAGTATVVTVTTPDEALAAERAGADALCVQGVEAGGHQGTHRDDPATDGAGIGLLTLITLIREAVRLPVIATGGLMRGDQIAAVLAAGASAAQLGTAFLVCPESGAHTLHKQAMTDPLFVRTELTRAFSGRPARGLVNRFMREHGPYAPAAYPQVHHLTSGLRKAAAKVGDAQGMSLWAGQGHRLARELPAGELVEALAAELAAARAEFAPAARAVAEGPAAPGGPGAAGDTAAGTAAPGAARAPGEPPEPRRPGRAPEAPSTRLPGVPS</sequence>
<dbReference type="Proteomes" id="UP000002357">
    <property type="component" value="Chromosome"/>
</dbReference>
<dbReference type="PANTHER" id="PTHR42747">
    <property type="entry name" value="NITRONATE MONOOXYGENASE-RELATED"/>
    <property type="match status" value="1"/>
</dbReference>
<feature type="compositionally biased region" description="Low complexity" evidence="13">
    <location>
        <begin position="450"/>
        <end position="466"/>
    </location>
</feature>
<evidence type="ECO:0000256" key="5">
    <source>
        <dbReference type="ARBA" id="ARBA00022575"/>
    </source>
</evidence>
<dbReference type="SUPFAM" id="SSF51412">
    <property type="entry name" value="Inosine monophosphate dehydrogenase (IMPDH)"/>
    <property type="match status" value="1"/>
</dbReference>
<keyword evidence="14" id="KW-0223">Dioxygenase</keyword>
<keyword evidence="10" id="KW-0503">Monooxygenase</keyword>
<evidence type="ECO:0000256" key="6">
    <source>
        <dbReference type="ARBA" id="ARBA00022630"/>
    </source>
</evidence>
<evidence type="ECO:0000256" key="7">
    <source>
        <dbReference type="ARBA" id="ARBA00022643"/>
    </source>
</evidence>
<keyword evidence="6" id="KW-0285">Flavoprotein</keyword>
<evidence type="ECO:0000256" key="10">
    <source>
        <dbReference type="ARBA" id="ARBA00023033"/>
    </source>
</evidence>
<gene>
    <name evidence="14" type="ORF">SCLAV_1727</name>
</gene>
<comment type="function">
    <text evidence="2">Nitronate monooxygenase that uses molecular oxygen to catalyze the oxidative denitrification of alkyl nitronates. Acts on propionate 3-nitronate (P3N), the presumed physiological substrate. Probably functions in the detoxification of P3N, a metabolic poison produced by plants and fungi as a defense mechanism.</text>
</comment>
<dbReference type="PANTHER" id="PTHR42747:SF3">
    <property type="entry name" value="NITRONATE MONOOXYGENASE-RELATED"/>
    <property type="match status" value="1"/>
</dbReference>